<dbReference type="PANTHER" id="PTHR22883">
    <property type="entry name" value="ZINC FINGER DHHC DOMAIN CONTAINING PROTEIN"/>
    <property type="match status" value="1"/>
</dbReference>
<feature type="region of interest" description="Disordered" evidence="8">
    <location>
        <begin position="435"/>
        <end position="458"/>
    </location>
</feature>
<dbReference type="GO" id="GO:0005794">
    <property type="term" value="C:Golgi apparatus"/>
    <property type="evidence" value="ECO:0007669"/>
    <property type="project" value="TreeGrafter"/>
</dbReference>
<comment type="caution">
    <text evidence="10">The sequence shown here is derived from an EMBL/GenBank/DDBJ whole genome shotgun (WGS) entry which is preliminary data.</text>
</comment>
<gene>
    <name evidence="10" type="ORF">PV328_007908</name>
</gene>
<feature type="transmembrane region" description="Helical" evidence="7">
    <location>
        <begin position="41"/>
        <end position="59"/>
    </location>
</feature>
<dbReference type="Pfam" id="PF01529">
    <property type="entry name" value="DHHC"/>
    <property type="match status" value="1"/>
</dbReference>
<keyword evidence="11" id="KW-1185">Reference proteome</keyword>
<keyword evidence="4 7" id="KW-1133">Transmembrane helix</keyword>
<feature type="domain" description="Palmitoyltransferase DHHC" evidence="9">
    <location>
        <begin position="123"/>
        <end position="261"/>
    </location>
</feature>
<dbReference type="Proteomes" id="UP001168990">
    <property type="component" value="Unassembled WGS sequence"/>
</dbReference>
<protein>
    <recommendedName>
        <fullName evidence="7">Palmitoyltransferase</fullName>
        <ecNumber evidence="7">2.3.1.225</ecNumber>
    </recommendedName>
</protein>
<dbReference type="InterPro" id="IPR039859">
    <property type="entry name" value="PFA4/ZDH16/20/ERF2-like"/>
</dbReference>
<evidence type="ECO:0000256" key="4">
    <source>
        <dbReference type="ARBA" id="ARBA00022989"/>
    </source>
</evidence>
<proteinExistence type="inferred from homology"/>
<name>A0AA39C9X9_9HYME</name>
<feature type="region of interest" description="Disordered" evidence="8">
    <location>
        <begin position="541"/>
        <end position="592"/>
    </location>
</feature>
<comment type="catalytic activity">
    <reaction evidence="7">
        <text>L-cysteinyl-[protein] + hexadecanoyl-CoA = S-hexadecanoyl-L-cysteinyl-[protein] + CoA</text>
        <dbReference type="Rhea" id="RHEA:36683"/>
        <dbReference type="Rhea" id="RHEA-COMP:10131"/>
        <dbReference type="Rhea" id="RHEA-COMP:11032"/>
        <dbReference type="ChEBI" id="CHEBI:29950"/>
        <dbReference type="ChEBI" id="CHEBI:57287"/>
        <dbReference type="ChEBI" id="CHEBI:57379"/>
        <dbReference type="ChEBI" id="CHEBI:74151"/>
        <dbReference type="EC" id="2.3.1.225"/>
    </reaction>
</comment>
<evidence type="ECO:0000256" key="1">
    <source>
        <dbReference type="ARBA" id="ARBA00004141"/>
    </source>
</evidence>
<accession>A0AA39C9X9</accession>
<feature type="transmembrane region" description="Helical" evidence="7">
    <location>
        <begin position="165"/>
        <end position="188"/>
    </location>
</feature>
<evidence type="ECO:0000313" key="10">
    <source>
        <dbReference type="EMBL" id="KAK0160503.1"/>
    </source>
</evidence>
<reference evidence="10" key="1">
    <citation type="journal article" date="2023" name="bioRxiv">
        <title>Scaffold-level genome assemblies of two parasitoid biocontrol wasps reveal the parthenogenesis mechanism and an associated novel virus.</title>
        <authorList>
            <person name="Inwood S."/>
            <person name="Skelly J."/>
            <person name="Guhlin J."/>
            <person name="Harrop T."/>
            <person name="Goldson S."/>
            <person name="Dearden P."/>
        </authorList>
    </citation>
    <scope>NUCLEOTIDE SEQUENCE</scope>
    <source>
        <strain evidence="10">Irish</strain>
        <tissue evidence="10">Whole body</tissue>
    </source>
</reference>
<comment type="subcellular location">
    <subcellularLocation>
        <location evidence="1">Membrane</location>
        <topology evidence="1">Multi-pass membrane protein</topology>
    </subcellularLocation>
</comment>
<sequence>MLNGSSKIVRCCSLQATFAPPEQRRTRRLNGLQLPLHPQQVAGWLVLIGLTTITFKLILPQLSENLRQLITYIFIIVIFIHVLSQFIAILLDPADPQVRKQPTKLVVPEFDRTKHLHVIENGRCHLCNITTTCKRTKHCSVCNKCVVLFDHHCMWLNNCVGGRNYRAFIVCIISAIIGALGVVCLTIAEVTLTIENILLNNTIKMDNVTLPLMPIQGTSSLVIISIVGILSAIAAALLIHLCVFHGYIACLGVTTYEYIRNKREKNSVNNALLQQNAIESRPFCDDPMRYHFCKTINSKEGNQPETNQVYICSTHSQSDSVNNSANNKAKRNFHLYFSYESQNDATSIELSSQTIVNDNNHHEIIPSIEQPIELKPLTPSPVSCCFSIMNHHPWSEKTKHKKTRGQLVDTEEKNITRCTTVRRIQTFLRTRLRKNARQRALDSSRPRKNRVTPVTSPEVDEKNIEVEEIGIVPSEQIEISQLEDVQRPPIKLPPLTFPSRQNSGLLKLNEETSNDMIFTLPVTKRNFNQQQLQHLRVRRSSFHRRPRFKMSPHIMQSAQLSPIPESELSKPASPRSPPKIKHFSFPPTSTTN</sequence>
<evidence type="ECO:0000256" key="6">
    <source>
        <dbReference type="ARBA" id="ARBA00023315"/>
    </source>
</evidence>
<evidence type="ECO:0000259" key="9">
    <source>
        <dbReference type="Pfam" id="PF01529"/>
    </source>
</evidence>
<evidence type="ECO:0000256" key="3">
    <source>
        <dbReference type="ARBA" id="ARBA00022692"/>
    </source>
</evidence>
<dbReference type="PANTHER" id="PTHR22883:SF203">
    <property type="entry name" value="PALMITOYLTRANSFERASE"/>
    <property type="match status" value="1"/>
</dbReference>
<comment type="domain">
    <text evidence="7">The DHHC domain is required for palmitoyltransferase activity.</text>
</comment>
<comment type="similarity">
    <text evidence="7">Belongs to the DHHC palmitoyltransferase family.</text>
</comment>
<feature type="compositionally biased region" description="Basic residues" evidence="8">
    <location>
        <begin position="541"/>
        <end position="550"/>
    </location>
</feature>
<keyword evidence="2 7" id="KW-0808">Transferase</keyword>
<dbReference type="GO" id="GO:0006612">
    <property type="term" value="P:protein targeting to membrane"/>
    <property type="evidence" value="ECO:0007669"/>
    <property type="project" value="TreeGrafter"/>
</dbReference>
<dbReference type="InterPro" id="IPR001594">
    <property type="entry name" value="Palmitoyltrfase_DHHC"/>
</dbReference>
<organism evidence="10 11">
    <name type="scientific">Microctonus aethiopoides</name>
    <dbReference type="NCBI Taxonomy" id="144406"/>
    <lineage>
        <taxon>Eukaryota</taxon>
        <taxon>Metazoa</taxon>
        <taxon>Ecdysozoa</taxon>
        <taxon>Arthropoda</taxon>
        <taxon>Hexapoda</taxon>
        <taxon>Insecta</taxon>
        <taxon>Pterygota</taxon>
        <taxon>Neoptera</taxon>
        <taxon>Endopterygota</taxon>
        <taxon>Hymenoptera</taxon>
        <taxon>Apocrita</taxon>
        <taxon>Ichneumonoidea</taxon>
        <taxon>Braconidae</taxon>
        <taxon>Euphorinae</taxon>
        <taxon>Microctonus</taxon>
    </lineage>
</organism>
<keyword evidence="5 7" id="KW-0472">Membrane</keyword>
<dbReference type="PROSITE" id="PS50216">
    <property type="entry name" value="DHHC"/>
    <property type="match status" value="1"/>
</dbReference>
<dbReference type="GO" id="GO:0016020">
    <property type="term" value="C:membrane"/>
    <property type="evidence" value="ECO:0007669"/>
    <property type="project" value="UniProtKB-SubCell"/>
</dbReference>
<evidence type="ECO:0000256" key="8">
    <source>
        <dbReference type="SAM" id="MobiDB-lite"/>
    </source>
</evidence>
<dbReference type="GO" id="GO:0019706">
    <property type="term" value="F:protein-cysteine S-palmitoyltransferase activity"/>
    <property type="evidence" value="ECO:0007669"/>
    <property type="project" value="UniProtKB-EC"/>
</dbReference>
<evidence type="ECO:0000256" key="5">
    <source>
        <dbReference type="ARBA" id="ARBA00023136"/>
    </source>
</evidence>
<dbReference type="AlphaFoldDB" id="A0AA39C9X9"/>
<evidence type="ECO:0000256" key="7">
    <source>
        <dbReference type="RuleBase" id="RU079119"/>
    </source>
</evidence>
<feature type="transmembrane region" description="Helical" evidence="7">
    <location>
        <begin position="221"/>
        <end position="248"/>
    </location>
</feature>
<keyword evidence="3 7" id="KW-0812">Transmembrane</keyword>
<reference evidence="10" key="2">
    <citation type="submission" date="2023-03" db="EMBL/GenBank/DDBJ databases">
        <authorList>
            <person name="Inwood S.N."/>
            <person name="Skelly J.G."/>
            <person name="Guhlin J."/>
            <person name="Harrop T.W.R."/>
            <person name="Goldson S.G."/>
            <person name="Dearden P.K."/>
        </authorList>
    </citation>
    <scope>NUCLEOTIDE SEQUENCE</scope>
    <source>
        <strain evidence="10">Irish</strain>
        <tissue evidence="10">Whole body</tissue>
    </source>
</reference>
<feature type="transmembrane region" description="Helical" evidence="7">
    <location>
        <begin position="71"/>
        <end position="91"/>
    </location>
</feature>
<dbReference type="EMBL" id="JAQQBS010001423">
    <property type="protein sequence ID" value="KAK0160503.1"/>
    <property type="molecule type" value="Genomic_DNA"/>
</dbReference>
<dbReference type="GO" id="GO:0005783">
    <property type="term" value="C:endoplasmic reticulum"/>
    <property type="evidence" value="ECO:0007669"/>
    <property type="project" value="TreeGrafter"/>
</dbReference>
<keyword evidence="6 7" id="KW-0012">Acyltransferase</keyword>
<evidence type="ECO:0000256" key="2">
    <source>
        <dbReference type="ARBA" id="ARBA00022679"/>
    </source>
</evidence>
<evidence type="ECO:0000313" key="11">
    <source>
        <dbReference type="Proteomes" id="UP001168990"/>
    </source>
</evidence>
<dbReference type="EC" id="2.3.1.225" evidence="7"/>